<dbReference type="OrthoDB" id="3530952at2"/>
<evidence type="ECO:0000256" key="1">
    <source>
        <dbReference type="SAM" id="MobiDB-lite"/>
    </source>
</evidence>
<dbReference type="Proteomes" id="UP000308705">
    <property type="component" value="Unassembled WGS sequence"/>
</dbReference>
<evidence type="ECO:0000313" key="3">
    <source>
        <dbReference type="EMBL" id="TKK84367.1"/>
    </source>
</evidence>
<gene>
    <name evidence="3" type="ORF">FDA94_29970</name>
</gene>
<proteinExistence type="predicted"/>
<keyword evidence="2" id="KW-0732">Signal</keyword>
<dbReference type="EMBL" id="SZQA01000035">
    <property type="protein sequence ID" value="TKK84367.1"/>
    <property type="molecule type" value="Genomic_DNA"/>
</dbReference>
<protein>
    <recommendedName>
        <fullName evidence="5">DUF3105 domain-containing protein</fullName>
    </recommendedName>
</protein>
<sequence>MRRSLLPAAVALVLCAACGTPAADAPPGAVTCESGPRTSLAASGDTEWRHPDRSFYAPGDQDVPNGGSLEHLLVGDNALVVQYSPQLPQPKLDELRDWAAMQTATVAVPGSADPVIRAALASTELTCDGLDTAQLTTLARSRTPGQVTEHGEP</sequence>
<evidence type="ECO:0008006" key="5">
    <source>
        <dbReference type="Google" id="ProtNLM"/>
    </source>
</evidence>
<accession>A0A4U3M9Q5</accession>
<keyword evidence="4" id="KW-1185">Reference proteome</keyword>
<dbReference type="AlphaFoldDB" id="A0A4U3M9Q5"/>
<feature type="region of interest" description="Disordered" evidence="1">
    <location>
        <begin position="25"/>
        <end position="50"/>
    </location>
</feature>
<feature type="signal peptide" evidence="2">
    <location>
        <begin position="1"/>
        <end position="22"/>
    </location>
</feature>
<feature type="chain" id="PRO_5038918351" description="DUF3105 domain-containing protein" evidence="2">
    <location>
        <begin position="23"/>
        <end position="153"/>
    </location>
</feature>
<dbReference type="RefSeq" id="WP_137250417.1">
    <property type="nucleotide sequence ID" value="NZ_SZQA01000035.1"/>
</dbReference>
<evidence type="ECO:0000256" key="2">
    <source>
        <dbReference type="SAM" id="SignalP"/>
    </source>
</evidence>
<comment type="caution">
    <text evidence="3">The sequence shown here is derived from an EMBL/GenBank/DDBJ whole genome shotgun (WGS) entry which is preliminary data.</text>
</comment>
<evidence type="ECO:0000313" key="4">
    <source>
        <dbReference type="Proteomes" id="UP000308705"/>
    </source>
</evidence>
<organism evidence="3 4">
    <name type="scientific">Herbidospora galbida</name>
    <dbReference type="NCBI Taxonomy" id="2575442"/>
    <lineage>
        <taxon>Bacteria</taxon>
        <taxon>Bacillati</taxon>
        <taxon>Actinomycetota</taxon>
        <taxon>Actinomycetes</taxon>
        <taxon>Streptosporangiales</taxon>
        <taxon>Streptosporangiaceae</taxon>
        <taxon>Herbidospora</taxon>
    </lineage>
</organism>
<reference evidence="3 4" key="1">
    <citation type="submission" date="2019-04" db="EMBL/GenBank/DDBJ databases">
        <title>Herbidospora sp. NEAU-GS14.nov., a novel actinomycete isolated from soil.</title>
        <authorList>
            <person name="Han L."/>
        </authorList>
    </citation>
    <scope>NUCLEOTIDE SEQUENCE [LARGE SCALE GENOMIC DNA]</scope>
    <source>
        <strain evidence="3 4">NEAU-GS14</strain>
    </source>
</reference>
<name>A0A4U3M9Q5_9ACTN</name>